<keyword evidence="3" id="KW-1185">Reference proteome</keyword>
<feature type="domain" description="RES" evidence="1">
    <location>
        <begin position="80"/>
        <end position="207"/>
    </location>
</feature>
<sequence length="231" mass="25180">MSPKNVPVVELDWGATHRLIPSRFPPIGLFERVADPLDLEVVYAIEALTNPRLRQEVGEISLVPPGERMSGPGSSAVMAAFTHLNPMGSRFSDGSHGVYYAGRSLETAVREVSFHQARFLAATREPPIEIDMRCYKATVKQPLHDLRGLVSKLPAVYDPDSYAASQAMGARLRALGSWGVAYDSVRDAGGECVGLFRPLALSPAVQGPHVALQWNGVQIGSWYVKSELRTL</sequence>
<comment type="caution">
    <text evidence="2">The sequence shown here is derived from an EMBL/GenBank/DDBJ whole genome shotgun (WGS) entry which is preliminary data.</text>
</comment>
<proteinExistence type="predicted"/>
<evidence type="ECO:0000313" key="2">
    <source>
        <dbReference type="EMBL" id="NRF68180.1"/>
    </source>
</evidence>
<evidence type="ECO:0000313" key="3">
    <source>
        <dbReference type="Proteomes" id="UP000737171"/>
    </source>
</evidence>
<name>A0ABX2EHS6_9BURK</name>
<dbReference type="RefSeq" id="WP_173123592.1">
    <property type="nucleotide sequence ID" value="NZ_JABRWJ010000004.1"/>
</dbReference>
<dbReference type="Proteomes" id="UP000737171">
    <property type="component" value="Unassembled WGS sequence"/>
</dbReference>
<evidence type="ECO:0000259" key="1">
    <source>
        <dbReference type="SMART" id="SM00953"/>
    </source>
</evidence>
<organism evidence="2 3">
    <name type="scientific">Pseudaquabacterium terrae</name>
    <dbReference type="NCBI Taxonomy" id="2732868"/>
    <lineage>
        <taxon>Bacteria</taxon>
        <taxon>Pseudomonadati</taxon>
        <taxon>Pseudomonadota</taxon>
        <taxon>Betaproteobacteria</taxon>
        <taxon>Burkholderiales</taxon>
        <taxon>Sphaerotilaceae</taxon>
        <taxon>Pseudaquabacterium</taxon>
    </lineage>
</organism>
<gene>
    <name evidence="2" type="ORF">HLB44_14395</name>
</gene>
<accession>A0ABX2EHS6</accession>
<dbReference type="InterPro" id="IPR014914">
    <property type="entry name" value="RES_dom"/>
</dbReference>
<dbReference type="SMART" id="SM00953">
    <property type="entry name" value="RES"/>
    <property type="match status" value="1"/>
</dbReference>
<dbReference type="EMBL" id="JABRWJ010000004">
    <property type="protein sequence ID" value="NRF68180.1"/>
    <property type="molecule type" value="Genomic_DNA"/>
</dbReference>
<protein>
    <submittedName>
        <fullName evidence="2">RES family NAD+ phosphorylase</fullName>
    </submittedName>
</protein>
<dbReference type="Pfam" id="PF08808">
    <property type="entry name" value="RES"/>
    <property type="match status" value="1"/>
</dbReference>
<reference evidence="2 3" key="1">
    <citation type="submission" date="2020-05" db="EMBL/GenBank/DDBJ databases">
        <title>Aquincola sp. isolate from soil.</title>
        <authorList>
            <person name="Han J."/>
            <person name="Kim D.-U."/>
        </authorList>
    </citation>
    <scope>NUCLEOTIDE SEQUENCE [LARGE SCALE GENOMIC DNA]</scope>
    <source>
        <strain evidence="2 3">S2</strain>
    </source>
</reference>